<evidence type="ECO:0000313" key="3">
    <source>
        <dbReference type="WBParaSite" id="SRDH1_31020.1"/>
    </source>
</evidence>
<dbReference type="WBParaSite" id="SRDH1_31020.1">
    <property type="protein sequence ID" value="SRDH1_31020.1"/>
    <property type="gene ID" value="SRDH1_31020"/>
</dbReference>
<dbReference type="Proteomes" id="UP000050792">
    <property type="component" value="Unassembled WGS sequence"/>
</dbReference>
<proteinExistence type="predicted"/>
<reference evidence="2" key="1">
    <citation type="submission" date="2022-06" db="EMBL/GenBank/DDBJ databases">
        <authorList>
            <person name="Berger JAMES D."/>
            <person name="Berger JAMES D."/>
        </authorList>
    </citation>
    <scope>NUCLEOTIDE SEQUENCE [LARGE SCALE GENOMIC DNA]</scope>
</reference>
<sequence length="322" mass="36047">MKKTPLLLEKKLVTKVKYNTSEKASILIVFVLQNMISSHTVKNMLAINNTSTFLNNNSQIMLLDAQVYYEYRVEIIVQTALLILASGICLMDVFSLTCCCCLNISTVPKDIIIDQNNLGIHSKNEQQLPAQVTNITGPSQLPSYPQGYQITIFGRRLVVAGFTINDSRRTTQLVKYSYTMPAEEERIVRKSTVYKRNRKQARSVLKGEKVLHRSTRKQVVKVTTPPISARLRSADTQQAFVKTNVKLDTLLVKTKGRKSVARVNQIKENGKYLDLIAESNGMSDVLNNNNSSTGSLRNGTEDEVPETPVLQPMTGSRLCSTM</sequence>
<evidence type="ECO:0000313" key="2">
    <source>
        <dbReference type="Proteomes" id="UP000050792"/>
    </source>
</evidence>
<protein>
    <submittedName>
        <fullName evidence="3">Uncharacterized protein</fullName>
    </submittedName>
</protein>
<organism evidence="2 3">
    <name type="scientific">Schistosoma rodhaini</name>
    <dbReference type="NCBI Taxonomy" id="6188"/>
    <lineage>
        <taxon>Eukaryota</taxon>
        <taxon>Metazoa</taxon>
        <taxon>Spiralia</taxon>
        <taxon>Lophotrochozoa</taxon>
        <taxon>Platyhelminthes</taxon>
        <taxon>Trematoda</taxon>
        <taxon>Digenea</taxon>
        <taxon>Strigeidida</taxon>
        <taxon>Schistosomatoidea</taxon>
        <taxon>Schistosomatidae</taxon>
        <taxon>Schistosoma</taxon>
    </lineage>
</organism>
<reference evidence="3" key="2">
    <citation type="submission" date="2023-11" db="UniProtKB">
        <authorList>
            <consortium name="WormBaseParasite"/>
        </authorList>
    </citation>
    <scope>IDENTIFICATION</scope>
</reference>
<feature type="compositionally biased region" description="Polar residues" evidence="1">
    <location>
        <begin position="283"/>
        <end position="298"/>
    </location>
</feature>
<keyword evidence="2" id="KW-1185">Reference proteome</keyword>
<accession>A0AA85F121</accession>
<dbReference type="AlphaFoldDB" id="A0AA85F121"/>
<name>A0AA85F121_9TREM</name>
<feature type="compositionally biased region" description="Polar residues" evidence="1">
    <location>
        <begin position="313"/>
        <end position="322"/>
    </location>
</feature>
<evidence type="ECO:0000256" key="1">
    <source>
        <dbReference type="SAM" id="MobiDB-lite"/>
    </source>
</evidence>
<feature type="region of interest" description="Disordered" evidence="1">
    <location>
        <begin position="283"/>
        <end position="322"/>
    </location>
</feature>